<dbReference type="Gene3D" id="1.10.10.10">
    <property type="entry name" value="Winged helix-like DNA-binding domain superfamily/Winged helix DNA-binding domain"/>
    <property type="match status" value="1"/>
</dbReference>
<dbReference type="InterPro" id="IPR000835">
    <property type="entry name" value="HTH_MarR-typ"/>
</dbReference>
<dbReference type="InterPro" id="IPR011991">
    <property type="entry name" value="ArsR-like_HTH"/>
</dbReference>
<dbReference type="eggNOG" id="COG1846">
    <property type="taxonomic scope" value="Bacteria"/>
</dbReference>
<proteinExistence type="predicted"/>
<dbReference type="KEGG" id="cai:Caci_3997"/>
<dbReference type="SUPFAM" id="SSF46785">
    <property type="entry name" value="Winged helix' DNA-binding domain"/>
    <property type="match status" value="1"/>
</dbReference>
<reference evidence="3 4" key="1">
    <citation type="journal article" date="2009" name="Stand. Genomic Sci.">
        <title>Complete genome sequence of Catenulispora acidiphila type strain (ID 139908).</title>
        <authorList>
            <person name="Copeland A."/>
            <person name="Lapidus A."/>
            <person name="Glavina Del Rio T."/>
            <person name="Nolan M."/>
            <person name="Lucas S."/>
            <person name="Chen F."/>
            <person name="Tice H."/>
            <person name="Cheng J.F."/>
            <person name="Bruce D."/>
            <person name="Goodwin L."/>
            <person name="Pitluck S."/>
            <person name="Mikhailova N."/>
            <person name="Pati A."/>
            <person name="Ivanova N."/>
            <person name="Mavromatis K."/>
            <person name="Chen A."/>
            <person name="Palaniappan K."/>
            <person name="Chain P."/>
            <person name="Land M."/>
            <person name="Hauser L."/>
            <person name="Chang Y.J."/>
            <person name="Jeffries C.D."/>
            <person name="Chertkov O."/>
            <person name="Brettin T."/>
            <person name="Detter J.C."/>
            <person name="Han C."/>
            <person name="Ali Z."/>
            <person name="Tindall B.J."/>
            <person name="Goker M."/>
            <person name="Bristow J."/>
            <person name="Eisen J.A."/>
            <person name="Markowitz V."/>
            <person name="Hugenholtz P."/>
            <person name="Kyrpides N.C."/>
            <person name="Klenk H.P."/>
        </authorList>
    </citation>
    <scope>NUCLEOTIDE SEQUENCE [LARGE SCALE GENOMIC DNA]</scope>
    <source>
        <strain evidence="4">DSM 44928 / JCM 14897 / NBRC 102108 / NRRL B-24433 / ID139908</strain>
    </source>
</reference>
<feature type="region of interest" description="Disordered" evidence="1">
    <location>
        <begin position="48"/>
        <end position="111"/>
    </location>
</feature>
<evidence type="ECO:0000313" key="4">
    <source>
        <dbReference type="Proteomes" id="UP000000851"/>
    </source>
</evidence>
<dbReference type="InterPro" id="IPR036390">
    <property type="entry name" value="WH_DNA-bd_sf"/>
</dbReference>
<name>C7QEV2_CATAD</name>
<dbReference type="HOGENOM" id="CLU_992849_0_0_11"/>
<dbReference type="InterPro" id="IPR036388">
    <property type="entry name" value="WH-like_DNA-bd_sf"/>
</dbReference>
<feature type="domain" description="HTH marR-type" evidence="2">
    <location>
        <begin position="169"/>
        <end position="216"/>
    </location>
</feature>
<evidence type="ECO:0000313" key="3">
    <source>
        <dbReference type="EMBL" id="ACU72872.1"/>
    </source>
</evidence>
<sequence>MAVLICGLRGSTPCGAPRSSSPVQASELGFCAMVPEELKPLDGASALWSRRGPAPRTAHLAPRTAHRAPRTAHRAPRTAHRAPRTAHRAPRTGHDRRERATHRGNPHEVSRRQLTSAFRLPPTYLPPGSKSALAVGNYCNLIHEPTCSIYDGGVTSLDARTWALLTGHGHVLVAVTRNPQARVRELSEEAGLSQRATQSILADLEVAGYIIRTRTGRRTVYTVDLDHPFRHRAQDGLRVGPLLLWLASTSGEFPSAVSAELGEPGLVAAPGLTLAGEPAF</sequence>
<dbReference type="CDD" id="cd00090">
    <property type="entry name" value="HTH_ARSR"/>
    <property type="match status" value="1"/>
</dbReference>
<feature type="compositionally biased region" description="Basic residues" evidence="1">
    <location>
        <begin position="64"/>
        <end position="91"/>
    </location>
</feature>
<dbReference type="InParanoid" id="C7QEV2"/>
<dbReference type="STRING" id="479433.Caci_3997"/>
<accession>C7QEV2</accession>
<protein>
    <submittedName>
        <fullName evidence="3">Transcriptional regulator TrmB</fullName>
    </submittedName>
</protein>
<dbReference type="EMBL" id="CP001700">
    <property type="protein sequence ID" value="ACU72872.1"/>
    <property type="molecule type" value="Genomic_DNA"/>
</dbReference>
<organism evidence="3 4">
    <name type="scientific">Catenulispora acidiphila (strain DSM 44928 / JCM 14897 / NBRC 102108 / NRRL B-24433 / ID139908)</name>
    <dbReference type="NCBI Taxonomy" id="479433"/>
    <lineage>
        <taxon>Bacteria</taxon>
        <taxon>Bacillati</taxon>
        <taxon>Actinomycetota</taxon>
        <taxon>Actinomycetes</taxon>
        <taxon>Catenulisporales</taxon>
        <taxon>Catenulisporaceae</taxon>
        <taxon>Catenulispora</taxon>
    </lineage>
</organism>
<gene>
    <name evidence="3" type="ordered locus">Caci_3997</name>
</gene>
<keyword evidence="4" id="KW-1185">Reference proteome</keyword>
<dbReference type="GO" id="GO:0003700">
    <property type="term" value="F:DNA-binding transcription factor activity"/>
    <property type="evidence" value="ECO:0007669"/>
    <property type="project" value="InterPro"/>
</dbReference>
<dbReference type="Pfam" id="PF12802">
    <property type="entry name" value="MarR_2"/>
    <property type="match status" value="1"/>
</dbReference>
<evidence type="ECO:0000256" key="1">
    <source>
        <dbReference type="SAM" id="MobiDB-lite"/>
    </source>
</evidence>
<dbReference type="Proteomes" id="UP000000851">
    <property type="component" value="Chromosome"/>
</dbReference>
<dbReference type="AlphaFoldDB" id="C7QEV2"/>
<evidence type="ECO:0000259" key="2">
    <source>
        <dbReference type="Pfam" id="PF12802"/>
    </source>
</evidence>